<keyword evidence="2" id="KW-1185">Reference proteome</keyword>
<evidence type="ECO:0008006" key="3">
    <source>
        <dbReference type="Google" id="ProtNLM"/>
    </source>
</evidence>
<comment type="caution">
    <text evidence="1">The sequence shown here is derived from an EMBL/GenBank/DDBJ whole genome shotgun (WGS) entry which is preliminary data.</text>
</comment>
<name>A0AAE3JAD5_9FIRM</name>
<evidence type="ECO:0000313" key="1">
    <source>
        <dbReference type="EMBL" id="MCC2211719.1"/>
    </source>
</evidence>
<dbReference type="Proteomes" id="UP001198242">
    <property type="component" value="Unassembled WGS sequence"/>
</dbReference>
<gene>
    <name evidence="1" type="ORF">LKE05_13100</name>
</gene>
<accession>A0AAE3JAD5</accession>
<dbReference type="RefSeq" id="WP_308457129.1">
    <property type="nucleotide sequence ID" value="NZ_JAJEQM010000024.1"/>
</dbReference>
<evidence type="ECO:0000313" key="2">
    <source>
        <dbReference type="Proteomes" id="UP001198242"/>
    </source>
</evidence>
<sequence>MGKRGPKPGTGGRPKQTIDKKFSNKAALMKGDKAELNTICLVDNKTALSIYNNTIEWLKGLNCYEDVPNHLIEEYALCKARWLECELEIQRSGLTAEHPTTKKPTKSFYTEISMNYLKQADIAYNAIVEIIRLKSPLSAAVKDIDPMENLLNETKV</sequence>
<dbReference type="AlphaFoldDB" id="A0AAE3JAD5"/>
<protein>
    <recommendedName>
        <fullName evidence="3">Terminase</fullName>
    </recommendedName>
</protein>
<proteinExistence type="predicted"/>
<organism evidence="1 2">
    <name type="scientific">Hominilimicola fabiformis</name>
    <dbReference type="NCBI Taxonomy" id="2885356"/>
    <lineage>
        <taxon>Bacteria</taxon>
        <taxon>Bacillati</taxon>
        <taxon>Bacillota</taxon>
        <taxon>Clostridia</taxon>
        <taxon>Eubacteriales</taxon>
        <taxon>Oscillospiraceae</taxon>
        <taxon>Hominilimicola</taxon>
    </lineage>
</organism>
<dbReference type="EMBL" id="JAJEQM010000024">
    <property type="protein sequence ID" value="MCC2211719.1"/>
    <property type="molecule type" value="Genomic_DNA"/>
</dbReference>
<reference evidence="1 2" key="1">
    <citation type="submission" date="2021-10" db="EMBL/GenBank/DDBJ databases">
        <title>Anaerobic single-cell dispensing facilitates the cultivation of human gut bacteria.</title>
        <authorList>
            <person name="Afrizal A."/>
        </authorList>
    </citation>
    <scope>NUCLEOTIDE SEQUENCE [LARGE SCALE GENOMIC DNA]</scope>
    <source>
        <strain evidence="1 2">CLA-AA-H232</strain>
    </source>
</reference>